<dbReference type="GO" id="GO:0120159">
    <property type="term" value="F:rRNA pseudouridine synthase activity"/>
    <property type="evidence" value="ECO:0007669"/>
    <property type="project" value="UniProtKB-ARBA"/>
</dbReference>
<evidence type="ECO:0000256" key="2">
    <source>
        <dbReference type="ARBA" id="ARBA00010876"/>
    </source>
</evidence>
<dbReference type="Proteomes" id="UP000823904">
    <property type="component" value="Unassembled WGS sequence"/>
</dbReference>
<comment type="catalytic activity">
    <reaction evidence="1 6">
        <text>a uridine in RNA = a pseudouridine in RNA</text>
        <dbReference type="Rhea" id="RHEA:48348"/>
        <dbReference type="Rhea" id="RHEA-COMP:12068"/>
        <dbReference type="Rhea" id="RHEA-COMP:12069"/>
        <dbReference type="ChEBI" id="CHEBI:65314"/>
        <dbReference type="ChEBI" id="CHEBI:65315"/>
    </reaction>
</comment>
<name>A0A9D2PIA6_9FIRM</name>
<protein>
    <recommendedName>
        <fullName evidence="6">Pseudouridine synthase</fullName>
        <ecNumber evidence="6">5.4.99.-</ecNumber>
    </recommendedName>
</protein>
<dbReference type="InterPro" id="IPR020103">
    <property type="entry name" value="PsdUridine_synth_cat_dom_sf"/>
</dbReference>
<comment type="caution">
    <text evidence="8">The sequence shown here is derived from an EMBL/GenBank/DDBJ whole genome shotgun (WGS) entry which is preliminary data.</text>
</comment>
<dbReference type="PANTHER" id="PTHR21600">
    <property type="entry name" value="MITOCHONDRIAL RNA PSEUDOURIDINE SYNTHASE"/>
    <property type="match status" value="1"/>
</dbReference>
<dbReference type="PROSITE" id="PS50889">
    <property type="entry name" value="S4"/>
    <property type="match status" value="1"/>
</dbReference>
<gene>
    <name evidence="8" type="ORF">H9754_04080</name>
</gene>
<evidence type="ECO:0000256" key="6">
    <source>
        <dbReference type="RuleBase" id="RU362028"/>
    </source>
</evidence>
<dbReference type="InterPro" id="IPR002942">
    <property type="entry name" value="S4_RNA-bd"/>
</dbReference>
<keyword evidence="5" id="KW-0694">RNA-binding</keyword>
<dbReference type="Gene3D" id="3.10.290.10">
    <property type="entry name" value="RNA-binding S4 domain"/>
    <property type="match status" value="1"/>
</dbReference>
<dbReference type="AlphaFoldDB" id="A0A9D2PIA6"/>
<dbReference type="InterPro" id="IPR050188">
    <property type="entry name" value="RluA_PseudoU_synthase"/>
</dbReference>
<dbReference type="SUPFAM" id="SSF55174">
    <property type="entry name" value="Alpha-L RNA-binding motif"/>
    <property type="match status" value="1"/>
</dbReference>
<dbReference type="CDD" id="cd00165">
    <property type="entry name" value="S4"/>
    <property type="match status" value="1"/>
</dbReference>
<evidence type="ECO:0000256" key="4">
    <source>
        <dbReference type="PIRSR" id="PIRSR606225-1"/>
    </source>
</evidence>
<evidence type="ECO:0000256" key="3">
    <source>
        <dbReference type="ARBA" id="ARBA00023235"/>
    </source>
</evidence>
<dbReference type="PANTHER" id="PTHR21600:SF83">
    <property type="entry name" value="PSEUDOURIDYLATE SYNTHASE RPUSD4, MITOCHONDRIAL"/>
    <property type="match status" value="1"/>
</dbReference>
<accession>A0A9D2PIA6</accession>
<dbReference type="PROSITE" id="PS01129">
    <property type="entry name" value="PSI_RLU"/>
    <property type="match status" value="1"/>
</dbReference>
<proteinExistence type="inferred from homology"/>
<dbReference type="GO" id="GO:0003723">
    <property type="term" value="F:RNA binding"/>
    <property type="evidence" value="ECO:0007669"/>
    <property type="project" value="UniProtKB-KW"/>
</dbReference>
<dbReference type="InterPro" id="IPR006225">
    <property type="entry name" value="PsdUridine_synth_RluC/D"/>
</dbReference>
<keyword evidence="3 6" id="KW-0413">Isomerase</keyword>
<reference evidence="8" key="2">
    <citation type="submission" date="2021-04" db="EMBL/GenBank/DDBJ databases">
        <authorList>
            <person name="Gilroy R."/>
        </authorList>
    </citation>
    <scope>NUCLEOTIDE SEQUENCE</scope>
    <source>
        <strain evidence="8">ChiSjej3B21-8574</strain>
    </source>
</reference>
<feature type="active site" evidence="4">
    <location>
        <position position="145"/>
    </location>
</feature>
<dbReference type="GO" id="GO:0000455">
    <property type="term" value="P:enzyme-directed rRNA pseudouridine synthesis"/>
    <property type="evidence" value="ECO:0007669"/>
    <property type="project" value="UniProtKB-ARBA"/>
</dbReference>
<comment type="function">
    <text evidence="6">Responsible for synthesis of pseudouridine from uracil.</text>
</comment>
<organism evidence="8 9">
    <name type="scientific">Candidatus Anaerostipes avistercoris</name>
    <dbReference type="NCBI Taxonomy" id="2838462"/>
    <lineage>
        <taxon>Bacteria</taxon>
        <taxon>Bacillati</taxon>
        <taxon>Bacillota</taxon>
        <taxon>Clostridia</taxon>
        <taxon>Lachnospirales</taxon>
        <taxon>Lachnospiraceae</taxon>
        <taxon>Anaerostipes</taxon>
    </lineage>
</organism>
<dbReference type="CDD" id="cd02869">
    <property type="entry name" value="PseudoU_synth_RluA_like"/>
    <property type="match status" value="1"/>
</dbReference>
<evidence type="ECO:0000256" key="5">
    <source>
        <dbReference type="PROSITE-ProRule" id="PRU00182"/>
    </source>
</evidence>
<dbReference type="SMART" id="SM00363">
    <property type="entry name" value="S4"/>
    <property type="match status" value="1"/>
</dbReference>
<evidence type="ECO:0000313" key="9">
    <source>
        <dbReference type="Proteomes" id="UP000823904"/>
    </source>
</evidence>
<dbReference type="NCBIfam" id="TIGR00005">
    <property type="entry name" value="rluA_subfam"/>
    <property type="match status" value="1"/>
</dbReference>
<dbReference type="Pfam" id="PF00849">
    <property type="entry name" value="PseudoU_synth_2"/>
    <property type="match status" value="1"/>
</dbReference>
<comment type="similarity">
    <text evidence="2 6">Belongs to the pseudouridine synthase RluA family.</text>
</comment>
<evidence type="ECO:0000313" key="8">
    <source>
        <dbReference type="EMBL" id="HJC49749.1"/>
    </source>
</evidence>
<reference evidence="8" key="1">
    <citation type="journal article" date="2021" name="PeerJ">
        <title>Extensive microbial diversity within the chicken gut microbiome revealed by metagenomics and culture.</title>
        <authorList>
            <person name="Gilroy R."/>
            <person name="Ravi A."/>
            <person name="Getino M."/>
            <person name="Pursley I."/>
            <person name="Horton D.L."/>
            <person name="Alikhan N.F."/>
            <person name="Baker D."/>
            <person name="Gharbi K."/>
            <person name="Hall N."/>
            <person name="Watson M."/>
            <person name="Adriaenssens E.M."/>
            <person name="Foster-Nyarko E."/>
            <person name="Jarju S."/>
            <person name="Secka A."/>
            <person name="Antonio M."/>
            <person name="Oren A."/>
            <person name="Chaudhuri R.R."/>
            <person name="La Ragione R."/>
            <person name="Hildebrand F."/>
            <person name="Pallen M.J."/>
        </authorList>
    </citation>
    <scope>NUCLEOTIDE SEQUENCE</scope>
    <source>
        <strain evidence="8">ChiSjej3B21-8574</strain>
    </source>
</reference>
<evidence type="ECO:0000259" key="7">
    <source>
        <dbReference type="SMART" id="SM00363"/>
    </source>
</evidence>
<dbReference type="EC" id="5.4.99.-" evidence="6"/>
<feature type="domain" description="RNA-binding S4" evidence="7">
    <location>
        <begin position="13"/>
        <end position="73"/>
    </location>
</feature>
<dbReference type="InterPro" id="IPR006224">
    <property type="entry name" value="PsdUridine_synth_RluA-like_CS"/>
</dbReference>
<sequence length="329" mass="37808">MREIEITRKDEGQRLDKMLQKYLNRAGKSFIYKMLRKKNIKLNGRKAAGNEKLKAGDRVAVYLAEETIEKFREEIRVEEQKIPLDVLYEDENILLINKPYGILSQKAGPDDLSVNEQIAPYAVRRGWMSEEDLNRVKPSVCNRLDRNTTGILIAGISLEGLQTMAELLRKREIDKYYYCIVKGEIKKKERISGYLLKDERKNTVTVTRERKGQGAYIETWYEPVESRNGFTFLKVKLVTGKTHQIRAHLASQGHPLAGDFKYGSQELNRKLRSRFGLKGQLLHCGEIQFPKTMTGCRNLQGRVFQAELPSDFKKVKSGLMGDGTWEAGM</sequence>
<dbReference type="InterPro" id="IPR006145">
    <property type="entry name" value="PsdUridine_synth_RsuA/RluA"/>
</dbReference>
<dbReference type="InterPro" id="IPR036986">
    <property type="entry name" value="S4_RNA-bd_sf"/>
</dbReference>
<evidence type="ECO:0000256" key="1">
    <source>
        <dbReference type="ARBA" id="ARBA00000073"/>
    </source>
</evidence>
<dbReference type="SUPFAM" id="SSF55120">
    <property type="entry name" value="Pseudouridine synthase"/>
    <property type="match status" value="1"/>
</dbReference>
<dbReference type="Gene3D" id="3.30.2350.10">
    <property type="entry name" value="Pseudouridine synthase"/>
    <property type="match status" value="1"/>
</dbReference>
<dbReference type="EMBL" id="DWWD01000020">
    <property type="protein sequence ID" value="HJC49749.1"/>
    <property type="molecule type" value="Genomic_DNA"/>
</dbReference>